<organism evidence="2 3">
    <name type="scientific">Marchantia polymorpha subsp. ruderalis</name>
    <dbReference type="NCBI Taxonomy" id="1480154"/>
    <lineage>
        <taxon>Eukaryota</taxon>
        <taxon>Viridiplantae</taxon>
        <taxon>Streptophyta</taxon>
        <taxon>Embryophyta</taxon>
        <taxon>Marchantiophyta</taxon>
        <taxon>Marchantiopsida</taxon>
        <taxon>Marchantiidae</taxon>
        <taxon>Marchantiales</taxon>
        <taxon>Marchantiaceae</taxon>
        <taxon>Marchantia</taxon>
    </lineage>
</organism>
<gene>
    <name evidence="2" type="ORF">AXG93_868s1200</name>
</gene>
<reference evidence="2" key="1">
    <citation type="submission" date="2016-03" db="EMBL/GenBank/DDBJ databases">
        <title>Mechanisms controlling the formation of the plant cell surface in tip-growing cells are functionally conserved among land plants.</title>
        <authorList>
            <person name="Honkanen S."/>
            <person name="Jones V.A."/>
            <person name="Morieri G."/>
            <person name="Champion C."/>
            <person name="Hetherington A.J."/>
            <person name="Kelly S."/>
            <person name="Saint-Marcoux D."/>
            <person name="Proust H."/>
            <person name="Prescott H."/>
            <person name="Dolan L."/>
        </authorList>
    </citation>
    <scope>NUCLEOTIDE SEQUENCE [LARGE SCALE GENOMIC DNA]</scope>
    <source>
        <tissue evidence="2">Whole gametophyte</tissue>
    </source>
</reference>
<evidence type="ECO:0000313" key="3">
    <source>
        <dbReference type="Proteomes" id="UP000077202"/>
    </source>
</evidence>
<dbReference type="Proteomes" id="UP000077202">
    <property type="component" value="Unassembled WGS sequence"/>
</dbReference>
<name>A0A176VLS7_MARPO</name>
<feature type="region of interest" description="Disordered" evidence="1">
    <location>
        <begin position="1"/>
        <end position="58"/>
    </location>
</feature>
<dbReference type="EMBL" id="LVLJ01003476">
    <property type="protein sequence ID" value="OAE21282.1"/>
    <property type="molecule type" value="Genomic_DNA"/>
</dbReference>
<proteinExistence type="predicted"/>
<protein>
    <submittedName>
        <fullName evidence="2">Uncharacterized protein</fullName>
    </submittedName>
</protein>
<dbReference type="AlphaFoldDB" id="A0A176VLS7"/>
<sequence length="148" mass="16471">MEGPLEEEEEQQYDTEIETASESLRPLEQSPAPSAEDLGSSGTVDLDCGEGPSTKETKTAKLSAADILSERVVPLLRYLDRKRTKYVEPELVGYYVELVRSNTMAKVAASVKMAKRVASLISNYATVKATLQERDEQLWQKELECAKL</sequence>
<evidence type="ECO:0000256" key="1">
    <source>
        <dbReference type="SAM" id="MobiDB-lite"/>
    </source>
</evidence>
<comment type="caution">
    <text evidence="2">The sequence shown here is derived from an EMBL/GenBank/DDBJ whole genome shotgun (WGS) entry which is preliminary data.</text>
</comment>
<keyword evidence="3" id="KW-1185">Reference proteome</keyword>
<accession>A0A176VLS7</accession>
<evidence type="ECO:0000313" key="2">
    <source>
        <dbReference type="EMBL" id="OAE21282.1"/>
    </source>
</evidence>
<feature type="compositionally biased region" description="Acidic residues" evidence="1">
    <location>
        <begin position="1"/>
        <end position="19"/>
    </location>
</feature>